<feature type="region of interest" description="Disordered" evidence="1">
    <location>
        <begin position="156"/>
        <end position="203"/>
    </location>
</feature>
<evidence type="ECO:0000313" key="4">
    <source>
        <dbReference type="Proteomes" id="UP000295805"/>
    </source>
</evidence>
<feature type="transmembrane region" description="Helical" evidence="2">
    <location>
        <begin position="20"/>
        <end position="43"/>
    </location>
</feature>
<organism evidence="3 4">
    <name type="scientific">Dietzia cinnamea</name>
    <dbReference type="NCBI Taxonomy" id="321318"/>
    <lineage>
        <taxon>Bacteria</taxon>
        <taxon>Bacillati</taxon>
        <taxon>Actinomycetota</taxon>
        <taxon>Actinomycetes</taxon>
        <taxon>Mycobacteriales</taxon>
        <taxon>Dietziaceae</taxon>
        <taxon>Dietzia</taxon>
    </lineage>
</organism>
<dbReference type="GeneID" id="89529154"/>
<reference evidence="3 4" key="1">
    <citation type="submission" date="2019-03" db="EMBL/GenBank/DDBJ databases">
        <title>Root nodule microbial communities of legume samples collected from USA, Mexico and Botswana.</title>
        <authorList>
            <person name="Hirsch A."/>
        </authorList>
    </citation>
    <scope>NUCLEOTIDE SEQUENCE [LARGE SCALE GENOMIC DNA]</scope>
    <source>
        <strain evidence="3 4">55</strain>
    </source>
</reference>
<evidence type="ECO:0008006" key="5">
    <source>
        <dbReference type="Google" id="ProtNLM"/>
    </source>
</evidence>
<feature type="transmembrane region" description="Helical" evidence="2">
    <location>
        <begin position="95"/>
        <end position="115"/>
    </location>
</feature>
<dbReference type="AlphaFoldDB" id="A0A4R3ZNM8"/>
<sequence length="203" mass="20949">MNNALTVDHLAAWSPLEWWLHYLAAIAVPVLATALVLAACEACRALVRLGLPNPVEAAVGVVLISGAFAVVFLGLNWHIDLLYGSLRHISSATGAVVAGLGTALVLAAASVILALKLGTTRRRQLAVIALAAAVPAVFTLVHDGLYRDATASVRDTASVGMPSPTRSAAGTQPNRPTDAPTNVLPRSPPVDQHALAPEGLRAA</sequence>
<dbReference type="RefSeq" id="WP_061228587.1">
    <property type="nucleotide sequence ID" value="NZ_CP143053.1"/>
</dbReference>
<feature type="transmembrane region" description="Helical" evidence="2">
    <location>
        <begin position="127"/>
        <end position="146"/>
    </location>
</feature>
<name>A0A4R3ZNM8_9ACTN</name>
<keyword evidence="2" id="KW-0812">Transmembrane</keyword>
<dbReference type="Proteomes" id="UP000295805">
    <property type="component" value="Unassembled WGS sequence"/>
</dbReference>
<gene>
    <name evidence="3" type="ORF">EDD19_13910</name>
</gene>
<dbReference type="EMBL" id="SMCX01000039">
    <property type="protein sequence ID" value="TCW19405.1"/>
    <property type="molecule type" value="Genomic_DNA"/>
</dbReference>
<evidence type="ECO:0000313" key="3">
    <source>
        <dbReference type="EMBL" id="TCW19405.1"/>
    </source>
</evidence>
<protein>
    <recommendedName>
        <fullName evidence="5">Transmembrane protein</fullName>
    </recommendedName>
</protein>
<feature type="transmembrane region" description="Helical" evidence="2">
    <location>
        <begin position="55"/>
        <end position="75"/>
    </location>
</feature>
<evidence type="ECO:0000256" key="1">
    <source>
        <dbReference type="SAM" id="MobiDB-lite"/>
    </source>
</evidence>
<keyword evidence="2" id="KW-0472">Membrane</keyword>
<accession>A0A4R3ZNM8</accession>
<comment type="caution">
    <text evidence="3">The sequence shown here is derived from an EMBL/GenBank/DDBJ whole genome shotgun (WGS) entry which is preliminary data.</text>
</comment>
<keyword evidence="2" id="KW-1133">Transmembrane helix</keyword>
<evidence type="ECO:0000256" key="2">
    <source>
        <dbReference type="SAM" id="Phobius"/>
    </source>
</evidence>
<feature type="compositionally biased region" description="Polar residues" evidence="1">
    <location>
        <begin position="164"/>
        <end position="175"/>
    </location>
</feature>
<proteinExistence type="predicted"/>